<accession>A0A1W0A2L2</accession>
<keyword evidence="5" id="KW-0449">Lipoprotein</keyword>
<organism evidence="7 8">
    <name type="scientific">Thraustotheca clavata</name>
    <dbReference type="NCBI Taxonomy" id="74557"/>
    <lineage>
        <taxon>Eukaryota</taxon>
        <taxon>Sar</taxon>
        <taxon>Stramenopiles</taxon>
        <taxon>Oomycota</taxon>
        <taxon>Saprolegniomycetes</taxon>
        <taxon>Saprolegniales</taxon>
        <taxon>Achlyaceae</taxon>
        <taxon>Thraustotheca</taxon>
    </lineage>
</organism>
<dbReference type="InterPro" id="IPR011992">
    <property type="entry name" value="EF-hand-dom_pair"/>
</dbReference>
<feature type="domain" description="EF-hand" evidence="6">
    <location>
        <begin position="210"/>
        <end position="245"/>
    </location>
</feature>
<evidence type="ECO:0000313" key="8">
    <source>
        <dbReference type="Proteomes" id="UP000243217"/>
    </source>
</evidence>
<keyword evidence="4" id="KW-0677">Repeat</keyword>
<keyword evidence="8" id="KW-1185">Reference proteome</keyword>
<dbReference type="PROSITE" id="PS50222">
    <property type="entry name" value="EF_HAND_2"/>
    <property type="match status" value="2"/>
</dbReference>
<keyword evidence="2" id="KW-0519">Myristate</keyword>
<evidence type="ECO:0000259" key="6">
    <source>
        <dbReference type="PROSITE" id="PS50222"/>
    </source>
</evidence>
<dbReference type="Proteomes" id="UP000243217">
    <property type="component" value="Unassembled WGS sequence"/>
</dbReference>
<dbReference type="CDD" id="cd00051">
    <property type="entry name" value="EFh"/>
    <property type="match status" value="1"/>
</dbReference>
<dbReference type="PANTHER" id="PTHR23055">
    <property type="entry name" value="CALCIUM BINDING PROTEINS"/>
    <property type="match status" value="1"/>
</dbReference>
<feature type="domain" description="EF-hand" evidence="6">
    <location>
        <begin position="246"/>
        <end position="281"/>
    </location>
</feature>
<sequence>MTKYRHRRQSRDMRDLAKTTQYTLHKARLHIENQASPTYTFAFPHNEQPIILKKTTSNLSSMVHPKLPTTTQTVSNKKRYAIAYRNVSVQPSRQQQCHVVKANIQLRQERQPQLSCPLPINPIEPRQRLLVTQGVSEFDLRVCHSPRAVTRHHGHLSDYNLSDLMERTGYSRLELYTLWSRFKALVSLSKSPKGVDQATFRRAVPLLSVEDEMFVDRVFAILDEDYSGALEWDEFIRAMAALEKGDLRQRIVFLFQVYDLNGDEKLSREELMTFFISGLMVSSDDSNVQDMAQHFADDILTALGVSPSETSTISISEVTMFIEKAKMEDIYTIFGRTMLNELDKQVQKEDPDLAMLNLENTPIIYRNTHAIMDNI</sequence>
<evidence type="ECO:0000256" key="3">
    <source>
        <dbReference type="ARBA" id="ARBA00022723"/>
    </source>
</evidence>
<dbReference type="SMART" id="SM00054">
    <property type="entry name" value="EFh"/>
    <property type="match status" value="2"/>
</dbReference>
<dbReference type="AlphaFoldDB" id="A0A1W0A2L2"/>
<reference evidence="7 8" key="1">
    <citation type="journal article" date="2014" name="Genome Biol. Evol.">
        <title>The secreted proteins of Achlya hypogyna and Thraustotheca clavata identify the ancestral oomycete secretome and reveal gene acquisitions by horizontal gene transfer.</title>
        <authorList>
            <person name="Misner I."/>
            <person name="Blouin N."/>
            <person name="Leonard G."/>
            <person name="Richards T.A."/>
            <person name="Lane C.E."/>
        </authorList>
    </citation>
    <scope>NUCLEOTIDE SEQUENCE [LARGE SCALE GENOMIC DNA]</scope>
    <source>
        <strain evidence="7 8">ATCC 34112</strain>
    </source>
</reference>
<dbReference type="SUPFAM" id="SSF47473">
    <property type="entry name" value="EF-hand"/>
    <property type="match status" value="1"/>
</dbReference>
<dbReference type="InterPro" id="IPR028846">
    <property type="entry name" value="Recoverin"/>
</dbReference>
<dbReference type="STRING" id="74557.A0A1W0A2L2"/>
<evidence type="ECO:0000256" key="2">
    <source>
        <dbReference type="ARBA" id="ARBA00022707"/>
    </source>
</evidence>
<evidence type="ECO:0000256" key="5">
    <source>
        <dbReference type="ARBA" id="ARBA00023288"/>
    </source>
</evidence>
<dbReference type="EMBL" id="JNBS01000603">
    <property type="protein sequence ID" value="OQS04514.1"/>
    <property type="molecule type" value="Genomic_DNA"/>
</dbReference>
<protein>
    <recommendedName>
        <fullName evidence="6">EF-hand domain-containing protein</fullName>
    </recommendedName>
</protein>
<dbReference type="PANTHER" id="PTHR23055:SF178">
    <property type="entry name" value="NEUROCALCIN HOMOLOG"/>
    <property type="match status" value="1"/>
</dbReference>
<keyword evidence="3" id="KW-0479">Metal-binding</keyword>
<dbReference type="OrthoDB" id="2122982at2759"/>
<dbReference type="GO" id="GO:0005509">
    <property type="term" value="F:calcium ion binding"/>
    <property type="evidence" value="ECO:0007669"/>
    <property type="project" value="InterPro"/>
</dbReference>
<evidence type="ECO:0000313" key="7">
    <source>
        <dbReference type="EMBL" id="OQS04514.1"/>
    </source>
</evidence>
<gene>
    <name evidence="7" type="ORF">THRCLA_20862</name>
</gene>
<comment type="caution">
    <text evidence="7">The sequence shown here is derived from an EMBL/GenBank/DDBJ whole genome shotgun (WGS) entry which is preliminary data.</text>
</comment>
<dbReference type="Gene3D" id="1.10.238.10">
    <property type="entry name" value="EF-hand"/>
    <property type="match status" value="1"/>
</dbReference>
<dbReference type="InterPro" id="IPR002048">
    <property type="entry name" value="EF_hand_dom"/>
</dbReference>
<name>A0A1W0A2L2_9STRA</name>
<evidence type="ECO:0000256" key="4">
    <source>
        <dbReference type="ARBA" id="ARBA00022737"/>
    </source>
</evidence>
<comment type="similarity">
    <text evidence="1">Belongs to the recoverin family.</text>
</comment>
<proteinExistence type="inferred from homology"/>
<dbReference type="PRINTS" id="PR00450">
    <property type="entry name" value="RECOVERIN"/>
</dbReference>
<evidence type="ECO:0000256" key="1">
    <source>
        <dbReference type="ARBA" id="ARBA00006049"/>
    </source>
</evidence>